<gene>
    <name evidence="2" type="ORF">SCUD_LOCUS19357</name>
</gene>
<keyword evidence="1" id="KW-0472">Membrane</keyword>
<dbReference type="AlphaFoldDB" id="A0A183KWB3"/>
<accession>A0A183KWB3</accession>
<reference evidence="2 3" key="2">
    <citation type="submission" date="2018-11" db="EMBL/GenBank/DDBJ databases">
        <authorList>
            <consortium name="Pathogen Informatics"/>
        </authorList>
    </citation>
    <scope>NUCLEOTIDE SEQUENCE [LARGE SCALE GENOMIC DNA]</scope>
    <source>
        <strain evidence="2">Dakar</strain>
        <strain evidence="3">Dakar, Senegal</strain>
    </source>
</reference>
<evidence type="ECO:0000313" key="4">
    <source>
        <dbReference type="WBParaSite" id="SCUD_0001936001-mRNA-1"/>
    </source>
</evidence>
<evidence type="ECO:0000313" key="3">
    <source>
        <dbReference type="Proteomes" id="UP000279833"/>
    </source>
</evidence>
<organism evidence="4">
    <name type="scientific">Schistosoma curassoni</name>
    <dbReference type="NCBI Taxonomy" id="6186"/>
    <lineage>
        <taxon>Eukaryota</taxon>
        <taxon>Metazoa</taxon>
        <taxon>Spiralia</taxon>
        <taxon>Lophotrochozoa</taxon>
        <taxon>Platyhelminthes</taxon>
        <taxon>Trematoda</taxon>
        <taxon>Digenea</taxon>
        <taxon>Strigeidida</taxon>
        <taxon>Schistosomatoidea</taxon>
        <taxon>Schistosomatidae</taxon>
        <taxon>Schistosoma</taxon>
    </lineage>
</organism>
<name>A0A183KWB3_9TREM</name>
<dbReference type="EMBL" id="UZAK01042358">
    <property type="protein sequence ID" value="VDP68851.1"/>
    <property type="molecule type" value="Genomic_DNA"/>
</dbReference>
<dbReference type="Proteomes" id="UP000279833">
    <property type="component" value="Unassembled WGS sequence"/>
</dbReference>
<evidence type="ECO:0000256" key="1">
    <source>
        <dbReference type="SAM" id="Phobius"/>
    </source>
</evidence>
<proteinExistence type="predicted"/>
<dbReference type="WBParaSite" id="SCUD_0001936001-mRNA-1">
    <property type="protein sequence ID" value="SCUD_0001936001-mRNA-1"/>
    <property type="gene ID" value="SCUD_0001936001"/>
</dbReference>
<sequence>MTDQGYIMLFSQYSLLTLSSYISIINIIITITIISSTYHSTISATWICLSREQLIALSNSKNTYRFEAEIIQLDKPSEFIKKHTTDNVHNIGLNAFVKIIKILKQPQLRNLSNYLQINELVYVNQIKSRDLHDLSMRDISVHMNTDNDNEQCLPKLERGKTYEWITYAPETTNILHNMGQKQLILMPGGIFPLLLHQSQIQLESNNINNLKSSK</sequence>
<reference evidence="4" key="1">
    <citation type="submission" date="2016-06" db="UniProtKB">
        <authorList>
            <consortium name="WormBaseParasite"/>
        </authorList>
    </citation>
    <scope>IDENTIFICATION</scope>
</reference>
<feature type="transmembrane region" description="Helical" evidence="1">
    <location>
        <begin position="12"/>
        <end position="34"/>
    </location>
</feature>
<keyword evidence="1" id="KW-1133">Transmembrane helix</keyword>
<evidence type="ECO:0000313" key="2">
    <source>
        <dbReference type="EMBL" id="VDP68851.1"/>
    </source>
</evidence>
<protein>
    <submittedName>
        <fullName evidence="4">Protein-tyrosine-phosphatase</fullName>
    </submittedName>
</protein>
<keyword evidence="3" id="KW-1185">Reference proteome</keyword>
<keyword evidence="1" id="KW-0812">Transmembrane</keyword>